<dbReference type="SUPFAM" id="SSF53448">
    <property type="entry name" value="Nucleotide-diphospho-sugar transferases"/>
    <property type="match status" value="1"/>
</dbReference>
<dbReference type="GO" id="GO:0033842">
    <property type="term" value="F:N-acetyl-beta-glucosaminyl-derivative 4-beta-N-acetylgalactosaminyltransferase activity"/>
    <property type="evidence" value="ECO:0007669"/>
    <property type="project" value="TreeGrafter"/>
</dbReference>
<dbReference type="UniPathway" id="UPA00378"/>
<reference evidence="16" key="3">
    <citation type="submission" date="2015-06" db="UniProtKB">
        <authorList>
            <consortium name="EnsemblMetazoa"/>
        </authorList>
    </citation>
    <scope>IDENTIFICATION</scope>
</reference>
<evidence type="ECO:0000256" key="4">
    <source>
        <dbReference type="ARBA" id="ARBA00022676"/>
    </source>
</evidence>
<keyword evidence="9" id="KW-0472">Membrane</keyword>
<dbReference type="Pfam" id="PF13733">
    <property type="entry name" value="Glyco_transf_7N"/>
    <property type="match status" value="1"/>
</dbReference>
<dbReference type="Proteomes" id="UP000014760">
    <property type="component" value="Unassembled WGS sequence"/>
</dbReference>
<name>R7VFQ5_CAPTE</name>
<comment type="subcellular location">
    <subcellularLocation>
        <location evidence="1">Membrane</location>
        <topology evidence="1">Single-pass type II membrane protein</topology>
    </subcellularLocation>
</comment>
<evidence type="ECO:0000313" key="16">
    <source>
        <dbReference type="EnsemblMetazoa" id="CapteP178397"/>
    </source>
</evidence>
<feature type="domain" description="Apple" evidence="14">
    <location>
        <begin position="379"/>
        <end position="412"/>
    </location>
</feature>
<evidence type="ECO:0000313" key="15">
    <source>
        <dbReference type="EMBL" id="ELU17412.1"/>
    </source>
</evidence>
<keyword evidence="8" id="KW-1133">Transmembrane helix</keyword>
<sequence length="433" mass="49608">MQTVLTYSWSQVDQELRDLGIQPGGVWKPPSCQARTRAIVVVPFRDRFVHLKAFLIHTHPILQRQMLDYRIVVVEQHLPPVFNKAAVMNAAFLEMKSRGWAADCVVFHDVDLLMEDDRHIVCHGVNATRRTFHHYGAYLSKWNYTRCCGVTIGGGFAVHPSHFEEVNGFTNYIFGWGGEDDDFYYRVLRHHYKMIRPSRILAKYATIPHVSDRRNPKMRASKSKNAPERDGVDSLQYTLSRYAETEYYTWLLIDLNATDLMYEYPTPIYGQLPGKCELSPTWVSVDVNDDDSCRRECEERGPCTAYHFEKRNEMKVEDGRCSLKSDWPPCGIDSLLIAQGKSNEIDSSYIKGVDLKLQEMAVLYSAYEADCHKHDTSRLSSSPLRCSQTCATDDRCGAFSYVPGHPGTCWFKSKCSKLVPSSTTKSYVKRSFL</sequence>
<evidence type="ECO:0000256" key="9">
    <source>
        <dbReference type="ARBA" id="ARBA00023136"/>
    </source>
</evidence>
<dbReference type="Gene3D" id="3.50.4.10">
    <property type="entry name" value="Hepatocyte Growth Factor"/>
    <property type="match status" value="1"/>
</dbReference>
<keyword evidence="4 11" id="KW-0328">Glycosyltransferase</keyword>
<gene>
    <name evidence="15" type="ORF">CAPTEDRAFT_178397</name>
</gene>
<evidence type="ECO:0000256" key="5">
    <source>
        <dbReference type="ARBA" id="ARBA00022679"/>
    </source>
</evidence>
<feature type="domain" description="Galactosyltransferase N-terminal" evidence="13">
    <location>
        <begin position="9"/>
        <end position="120"/>
    </location>
</feature>
<dbReference type="GO" id="GO:0005975">
    <property type="term" value="P:carbohydrate metabolic process"/>
    <property type="evidence" value="ECO:0007669"/>
    <property type="project" value="InterPro"/>
</dbReference>
<dbReference type="Pfam" id="PF02709">
    <property type="entry name" value="Glyco_transf_7C"/>
    <property type="match status" value="1"/>
</dbReference>
<protein>
    <recommendedName>
        <fullName evidence="11">Beta-1,4-galactosyltransferase</fullName>
        <ecNumber evidence="11">2.4.1.-</ecNumber>
    </recommendedName>
</protein>
<dbReference type="PANTHER" id="PTHR19300:SF57">
    <property type="entry name" value="BETA-1,4-N-ACETYLGALACTOSAMINYLTRANSFERASE"/>
    <property type="match status" value="1"/>
</dbReference>
<dbReference type="InterPro" id="IPR003609">
    <property type="entry name" value="Pan_app"/>
</dbReference>
<evidence type="ECO:0000256" key="11">
    <source>
        <dbReference type="RuleBase" id="RU368121"/>
    </source>
</evidence>
<dbReference type="GO" id="GO:0016020">
    <property type="term" value="C:membrane"/>
    <property type="evidence" value="ECO:0007669"/>
    <property type="project" value="UniProtKB-SubCell"/>
</dbReference>
<accession>R7VFQ5</accession>
<dbReference type="AlphaFoldDB" id="R7VFQ5"/>
<comment type="similarity">
    <text evidence="3 11">Belongs to the glycosyltransferase 7 family.</text>
</comment>
<dbReference type="GO" id="GO:0005794">
    <property type="term" value="C:Golgi apparatus"/>
    <property type="evidence" value="ECO:0007669"/>
    <property type="project" value="TreeGrafter"/>
</dbReference>
<evidence type="ECO:0000259" key="12">
    <source>
        <dbReference type="Pfam" id="PF02709"/>
    </source>
</evidence>
<evidence type="ECO:0000256" key="1">
    <source>
        <dbReference type="ARBA" id="ARBA00004606"/>
    </source>
</evidence>
<dbReference type="EC" id="2.4.1.-" evidence="11"/>
<dbReference type="InterPro" id="IPR027995">
    <property type="entry name" value="Galactosyl_T_N"/>
</dbReference>
<evidence type="ECO:0000256" key="7">
    <source>
        <dbReference type="ARBA" id="ARBA00022968"/>
    </source>
</evidence>
<keyword evidence="17" id="KW-1185">Reference proteome</keyword>
<dbReference type="HOGENOM" id="CLU_633469_0_0_1"/>
<keyword evidence="5 11" id="KW-0808">Transferase</keyword>
<evidence type="ECO:0000259" key="13">
    <source>
        <dbReference type="Pfam" id="PF13733"/>
    </source>
</evidence>
<reference evidence="15 17" key="2">
    <citation type="journal article" date="2013" name="Nature">
        <title>Insights into bilaterian evolution from three spiralian genomes.</title>
        <authorList>
            <person name="Simakov O."/>
            <person name="Marletaz F."/>
            <person name="Cho S.J."/>
            <person name="Edsinger-Gonzales E."/>
            <person name="Havlak P."/>
            <person name="Hellsten U."/>
            <person name="Kuo D.H."/>
            <person name="Larsson T."/>
            <person name="Lv J."/>
            <person name="Arendt D."/>
            <person name="Savage R."/>
            <person name="Osoegawa K."/>
            <person name="de Jong P."/>
            <person name="Grimwood J."/>
            <person name="Chapman J.A."/>
            <person name="Shapiro H."/>
            <person name="Aerts A."/>
            <person name="Otillar R.P."/>
            <person name="Terry A.Y."/>
            <person name="Boore J.L."/>
            <person name="Grigoriev I.V."/>
            <person name="Lindberg D.R."/>
            <person name="Seaver E.C."/>
            <person name="Weisblat D.A."/>
            <person name="Putnam N.H."/>
            <person name="Rokhsar D.S."/>
        </authorList>
    </citation>
    <scope>NUCLEOTIDE SEQUENCE</scope>
    <source>
        <strain evidence="15 17">I ESC-2004</strain>
    </source>
</reference>
<reference evidence="17" key="1">
    <citation type="submission" date="2012-12" db="EMBL/GenBank/DDBJ databases">
        <authorList>
            <person name="Hellsten U."/>
            <person name="Grimwood J."/>
            <person name="Chapman J.A."/>
            <person name="Shapiro H."/>
            <person name="Aerts A."/>
            <person name="Otillar R.P."/>
            <person name="Terry A.Y."/>
            <person name="Boore J.L."/>
            <person name="Simakov O."/>
            <person name="Marletaz F."/>
            <person name="Cho S.-J."/>
            <person name="Edsinger-Gonzales E."/>
            <person name="Havlak P."/>
            <person name="Kuo D.-H."/>
            <person name="Larsson T."/>
            <person name="Lv J."/>
            <person name="Arendt D."/>
            <person name="Savage R."/>
            <person name="Osoegawa K."/>
            <person name="de Jong P."/>
            <person name="Lindberg D.R."/>
            <person name="Seaver E.C."/>
            <person name="Weisblat D.A."/>
            <person name="Putnam N.H."/>
            <person name="Grigoriev I.V."/>
            <person name="Rokhsar D.S."/>
        </authorList>
    </citation>
    <scope>NUCLEOTIDE SEQUENCE</scope>
    <source>
        <strain evidence="17">I ESC-2004</strain>
    </source>
</reference>
<dbReference type="EMBL" id="AMQN01004060">
    <property type="status" value="NOT_ANNOTATED_CDS"/>
    <property type="molecule type" value="Genomic_DNA"/>
</dbReference>
<keyword evidence="6" id="KW-0812">Transmembrane</keyword>
<dbReference type="GO" id="GO:0008378">
    <property type="term" value="F:galactosyltransferase activity"/>
    <property type="evidence" value="ECO:0007669"/>
    <property type="project" value="TreeGrafter"/>
</dbReference>
<dbReference type="EMBL" id="KB292507">
    <property type="protein sequence ID" value="ELU17412.1"/>
    <property type="molecule type" value="Genomic_DNA"/>
</dbReference>
<comment type="function">
    <text evidence="11">Catalyses the transfer of galactose onto proteins or lipids.</text>
</comment>
<dbReference type="OrthoDB" id="10016069at2759"/>
<dbReference type="GO" id="GO:0006688">
    <property type="term" value="P:glycosphingolipid biosynthetic process"/>
    <property type="evidence" value="ECO:0007669"/>
    <property type="project" value="TreeGrafter"/>
</dbReference>
<dbReference type="InterPro" id="IPR027791">
    <property type="entry name" value="Galactosyl_T_C"/>
</dbReference>
<comment type="pathway">
    <text evidence="2 11">Protein modification; protein glycosylation.</text>
</comment>
<organism evidence="15">
    <name type="scientific">Capitella teleta</name>
    <name type="common">Polychaete worm</name>
    <dbReference type="NCBI Taxonomy" id="283909"/>
    <lineage>
        <taxon>Eukaryota</taxon>
        <taxon>Metazoa</taxon>
        <taxon>Spiralia</taxon>
        <taxon>Lophotrochozoa</taxon>
        <taxon>Annelida</taxon>
        <taxon>Polychaeta</taxon>
        <taxon>Sedentaria</taxon>
        <taxon>Scolecida</taxon>
        <taxon>Capitellidae</taxon>
        <taxon>Capitella</taxon>
    </lineage>
</organism>
<dbReference type="Gene3D" id="3.90.550.10">
    <property type="entry name" value="Spore Coat Polysaccharide Biosynthesis Protein SpsA, Chain A"/>
    <property type="match status" value="1"/>
</dbReference>
<evidence type="ECO:0000256" key="8">
    <source>
        <dbReference type="ARBA" id="ARBA00022989"/>
    </source>
</evidence>
<dbReference type="PRINTS" id="PR02050">
    <property type="entry name" value="B14GALTRFASE"/>
</dbReference>
<dbReference type="InterPro" id="IPR029044">
    <property type="entry name" value="Nucleotide-diphossugar_trans"/>
</dbReference>
<evidence type="ECO:0000256" key="3">
    <source>
        <dbReference type="ARBA" id="ARBA00005735"/>
    </source>
</evidence>
<dbReference type="STRING" id="283909.R7VFQ5"/>
<evidence type="ECO:0000259" key="14">
    <source>
        <dbReference type="Pfam" id="PF14295"/>
    </source>
</evidence>
<evidence type="ECO:0000256" key="6">
    <source>
        <dbReference type="ARBA" id="ARBA00022692"/>
    </source>
</evidence>
<dbReference type="PANTHER" id="PTHR19300">
    <property type="entry name" value="BETA-1,4-GALACTOSYLTRANSFERASE"/>
    <property type="match status" value="1"/>
</dbReference>
<evidence type="ECO:0000256" key="2">
    <source>
        <dbReference type="ARBA" id="ARBA00004922"/>
    </source>
</evidence>
<keyword evidence="7 11" id="KW-0735">Signal-anchor</keyword>
<evidence type="ECO:0000313" key="17">
    <source>
        <dbReference type="Proteomes" id="UP000014760"/>
    </source>
</evidence>
<feature type="domain" description="Apple" evidence="14">
    <location>
        <begin position="283"/>
        <end position="324"/>
    </location>
</feature>
<keyword evidence="10 11" id="KW-0325">Glycoprotein</keyword>
<dbReference type="Pfam" id="PF14295">
    <property type="entry name" value="PAN_4"/>
    <property type="match status" value="2"/>
</dbReference>
<evidence type="ECO:0000256" key="10">
    <source>
        <dbReference type="ARBA" id="ARBA00023180"/>
    </source>
</evidence>
<dbReference type="InterPro" id="IPR003859">
    <property type="entry name" value="Galactosyl_T"/>
</dbReference>
<proteinExistence type="inferred from homology"/>
<feature type="domain" description="Galactosyltransferase C-terminal" evidence="12">
    <location>
        <begin position="134"/>
        <end position="209"/>
    </location>
</feature>
<dbReference type="EnsemblMetazoa" id="CapteT178397">
    <property type="protein sequence ID" value="CapteP178397"/>
    <property type="gene ID" value="CapteG178397"/>
</dbReference>